<feature type="transmembrane region" description="Helical" evidence="6">
    <location>
        <begin position="6"/>
        <end position="25"/>
    </location>
</feature>
<keyword evidence="2" id="KW-1003">Cell membrane</keyword>
<evidence type="ECO:0000313" key="8">
    <source>
        <dbReference type="Proteomes" id="UP001549097"/>
    </source>
</evidence>
<dbReference type="EMBL" id="JBEPMP010000001">
    <property type="protein sequence ID" value="MET3729441.1"/>
    <property type="molecule type" value="Genomic_DNA"/>
</dbReference>
<dbReference type="PANTHER" id="PTHR30086:SF20">
    <property type="entry name" value="ARGININE EXPORTER PROTEIN ARGO-RELATED"/>
    <property type="match status" value="1"/>
</dbReference>
<keyword evidence="8" id="KW-1185">Reference proteome</keyword>
<dbReference type="Pfam" id="PF01810">
    <property type="entry name" value="LysE"/>
    <property type="match status" value="1"/>
</dbReference>
<evidence type="ECO:0000256" key="3">
    <source>
        <dbReference type="ARBA" id="ARBA00022692"/>
    </source>
</evidence>
<feature type="transmembrane region" description="Helical" evidence="6">
    <location>
        <begin position="112"/>
        <end position="139"/>
    </location>
</feature>
<comment type="subcellular location">
    <subcellularLocation>
        <location evidence="1">Cell membrane</location>
        <topology evidence="1">Multi-pass membrane protein</topology>
    </subcellularLocation>
</comment>
<keyword evidence="4 6" id="KW-1133">Transmembrane helix</keyword>
<dbReference type="InterPro" id="IPR001123">
    <property type="entry name" value="LeuE-type"/>
</dbReference>
<sequence length="208" mass="22185">MLSELFIKGLILGISIAAPVGPIGVLCMQRTLTQGRVVGIVSGLGAACADVIYGLIAGLGLTMVSQFIMSHKLWIQLIGGVFLLYLGLKILTSKARPMDGTPQKSSSLTSAFFTTFLQTLTNPMTILSFAAIFAGLGIVNTHTSAISSITLIVGIFCGSAAWWIFLTTTVSMMSRRMNQQHMAMINVISGIIICLFGMFSLIRLMIGS</sequence>
<dbReference type="PANTHER" id="PTHR30086">
    <property type="entry name" value="ARGININE EXPORTER PROTEIN ARGO"/>
    <property type="match status" value="1"/>
</dbReference>
<evidence type="ECO:0000256" key="2">
    <source>
        <dbReference type="ARBA" id="ARBA00022475"/>
    </source>
</evidence>
<name>A0ABV2LLH4_9BACL</name>
<feature type="transmembrane region" description="Helical" evidence="6">
    <location>
        <begin position="145"/>
        <end position="166"/>
    </location>
</feature>
<organism evidence="7 8">
    <name type="scientific">Fictibacillus halophilus</name>
    <dbReference type="NCBI Taxonomy" id="1610490"/>
    <lineage>
        <taxon>Bacteria</taxon>
        <taxon>Bacillati</taxon>
        <taxon>Bacillota</taxon>
        <taxon>Bacilli</taxon>
        <taxon>Bacillales</taxon>
        <taxon>Fictibacillaceae</taxon>
        <taxon>Fictibacillus</taxon>
    </lineage>
</organism>
<feature type="transmembrane region" description="Helical" evidence="6">
    <location>
        <begin position="187"/>
        <end position="206"/>
    </location>
</feature>
<dbReference type="Proteomes" id="UP001549097">
    <property type="component" value="Unassembled WGS sequence"/>
</dbReference>
<evidence type="ECO:0000256" key="6">
    <source>
        <dbReference type="SAM" id="Phobius"/>
    </source>
</evidence>
<keyword evidence="3 6" id="KW-0812">Transmembrane</keyword>
<evidence type="ECO:0000313" key="7">
    <source>
        <dbReference type="EMBL" id="MET3729441.1"/>
    </source>
</evidence>
<reference evidence="7 8" key="1">
    <citation type="submission" date="2024-06" db="EMBL/GenBank/DDBJ databases">
        <title>Genomic Encyclopedia of Type Strains, Phase IV (KMG-IV): sequencing the most valuable type-strain genomes for metagenomic binning, comparative biology and taxonomic classification.</title>
        <authorList>
            <person name="Goeker M."/>
        </authorList>
    </citation>
    <scope>NUCLEOTIDE SEQUENCE [LARGE SCALE GENOMIC DNA]</scope>
    <source>
        <strain evidence="7 8">DSM 100124</strain>
    </source>
</reference>
<accession>A0ABV2LLH4</accession>
<evidence type="ECO:0000256" key="4">
    <source>
        <dbReference type="ARBA" id="ARBA00022989"/>
    </source>
</evidence>
<gene>
    <name evidence="7" type="ORF">ABID52_003022</name>
</gene>
<evidence type="ECO:0000256" key="5">
    <source>
        <dbReference type="ARBA" id="ARBA00023136"/>
    </source>
</evidence>
<feature type="transmembrane region" description="Helical" evidence="6">
    <location>
        <begin position="37"/>
        <end position="61"/>
    </location>
</feature>
<protein>
    <submittedName>
        <fullName evidence="7">Threonine/homoserine/homoserine lactone efflux protein</fullName>
    </submittedName>
</protein>
<dbReference type="RefSeq" id="WP_332873622.1">
    <property type="nucleotide sequence ID" value="NZ_JAEACF010000001.1"/>
</dbReference>
<evidence type="ECO:0000256" key="1">
    <source>
        <dbReference type="ARBA" id="ARBA00004651"/>
    </source>
</evidence>
<comment type="caution">
    <text evidence="7">The sequence shown here is derived from an EMBL/GenBank/DDBJ whole genome shotgun (WGS) entry which is preliminary data.</text>
</comment>
<keyword evidence="5 6" id="KW-0472">Membrane</keyword>
<feature type="transmembrane region" description="Helical" evidence="6">
    <location>
        <begin position="73"/>
        <end position="91"/>
    </location>
</feature>
<proteinExistence type="predicted"/>